<dbReference type="eggNOG" id="ENOG502QX82">
    <property type="taxonomic scope" value="Eukaryota"/>
</dbReference>
<gene>
    <name evidence="4" type="ORF">BBOV_III007340</name>
</gene>
<evidence type="ECO:0000259" key="3">
    <source>
        <dbReference type="PROSITE" id="PS50114"/>
    </source>
</evidence>
<dbReference type="InterPro" id="IPR013088">
    <property type="entry name" value="Znf_NHR/GATA"/>
</dbReference>
<evidence type="ECO:0000313" key="5">
    <source>
        <dbReference type="Proteomes" id="UP000002173"/>
    </source>
</evidence>
<sequence length="423" mass="47242">MDDLGQRHSARYDNDGQRSDSVYGKGLTPSNSFVLSDDFGDKPDDQEYHNPQCGITTGYMDIGEQYCDDVTTVHTEGNIDDSSLNDPMQAGTMLYDYSQEYCQTGHMGTTDSYDSRNVDGYGSPLTGKDPATNIPRSMSGGFSGGMIGTSAPSMTGTHETIEDPSSNYWCGYQMTPPPYGTTPPGTAQQYPRTVTRYGNYRYGATSPYYPMGGSMYSSYPVERNMPYPAGYSISNESYYNSKQPYMPYTPRRSLSSTMTPGVVKSSSLPSHHIPIDQMQYKGWYGQMGSMDPHLLQPRSVCHPNSNEPPGSQRTPRFNSEILYNELTSRLQRELTNKRHVSSGRPKMNRHNYVCAMCNAKTTPQWRYIKGTSVCNACYMRIRKQKLKQQQQDEEIARCETLSAGTDGAEDGHPEDTGTHERSS</sequence>
<evidence type="ECO:0000256" key="1">
    <source>
        <dbReference type="PROSITE-ProRule" id="PRU00094"/>
    </source>
</evidence>
<keyword evidence="1" id="KW-0862">Zinc</keyword>
<feature type="region of interest" description="Disordered" evidence="2">
    <location>
        <begin position="399"/>
        <end position="423"/>
    </location>
</feature>
<feature type="domain" description="GATA-type" evidence="3">
    <location>
        <begin position="348"/>
        <end position="382"/>
    </location>
</feature>
<reference evidence="5" key="3">
    <citation type="journal article" date="2021" name="Int. J. Parasitol.">
        <title>Comparative analysis of gene expression between Babesia bovis blood stages and kinetes allowed by improved genome annotation.</title>
        <authorList>
            <person name="Ueti M.W."/>
            <person name="Johnson W.C."/>
            <person name="Kappmeyer L.S."/>
            <person name="Herndon D.R."/>
            <person name="Mousel M.R."/>
            <person name="Reif K.E."/>
            <person name="Taus N.S."/>
            <person name="Ifeonu O.O."/>
            <person name="Silva J.C."/>
            <person name="Suarez C.E."/>
            <person name="Brayton K.A."/>
        </authorList>
    </citation>
    <scope>NUCLEOTIDE SEQUENCE [LARGE SCALE GENOMIC DNA]</scope>
</reference>
<feature type="compositionally biased region" description="Basic and acidic residues" evidence="2">
    <location>
        <begin position="409"/>
        <end position="423"/>
    </location>
</feature>
<keyword evidence="1" id="KW-0479">Metal-binding</keyword>
<dbReference type="InParanoid" id="A7AP11"/>
<feature type="compositionally biased region" description="Basic and acidic residues" evidence="2">
    <location>
        <begin position="39"/>
        <end position="48"/>
    </location>
</feature>
<dbReference type="Gene3D" id="3.30.50.10">
    <property type="entry name" value="Erythroid Transcription Factor GATA-1, subunit A"/>
    <property type="match status" value="1"/>
</dbReference>
<dbReference type="Pfam" id="PF00320">
    <property type="entry name" value="GATA"/>
    <property type="match status" value="1"/>
</dbReference>
<dbReference type="GO" id="GO:0008270">
    <property type="term" value="F:zinc ion binding"/>
    <property type="evidence" value="ECO:0007669"/>
    <property type="project" value="UniProtKB-KW"/>
</dbReference>
<dbReference type="EMBL" id="AAXT01000001">
    <property type="protein sequence ID" value="EDO08295.1"/>
    <property type="molecule type" value="Genomic_DNA"/>
</dbReference>
<dbReference type="STRING" id="5865.A7AP11"/>
<dbReference type="GO" id="GO:0006355">
    <property type="term" value="P:regulation of DNA-templated transcription"/>
    <property type="evidence" value="ECO:0007669"/>
    <property type="project" value="InterPro"/>
</dbReference>
<dbReference type="GeneID" id="5480114"/>
<reference evidence="5" key="2">
    <citation type="journal article" date="2020" name="Data Brief">
        <title>Transcriptome dataset of Babesia bovis life stages within vertebrate and invertebrate hosts.</title>
        <authorList>
            <person name="Ueti M.W."/>
            <person name="Johnson W.C."/>
            <person name="Kappmeyer L.S."/>
            <person name="Herndon D.R."/>
            <person name="Mousel M.R."/>
            <person name="Reif K.E."/>
            <person name="Taus N.S."/>
            <person name="Ifeonu O.O."/>
            <person name="Silva J.C."/>
            <person name="Suarez C.E."/>
            <person name="Brayton K.A."/>
        </authorList>
    </citation>
    <scope>NUCLEOTIDE SEQUENCE [LARGE SCALE GENOMIC DNA]</scope>
</reference>
<dbReference type="KEGG" id="bbo:BBOV_III007340"/>
<feature type="compositionally biased region" description="Basic and acidic residues" evidence="2">
    <location>
        <begin position="1"/>
        <end position="18"/>
    </location>
</feature>
<comment type="caution">
    <text evidence="4">The sequence shown here is derived from an EMBL/GenBank/DDBJ whole genome shotgun (WGS) entry which is preliminary data.</text>
</comment>
<feature type="region of interest" description="Disordered" evidence="2">
    <location>
        <begin position="1"/>
        <end position="49"/>
    </location>
</feature>
<dbReference type="OMA" id="YMRIRKQ"/>
<evidence type="ECO:0000256" key="2">
    <source>
        <dbReference type="SAM" id="MobiDB-lite"/>
    </source>
</evidence>
<reference evidence="4 5" key="1">
    <citation type="journal article" date="2007" name="PLoS Pathog.">
        <title>Genome sequence of Babesia bovis and comparative analysis of apicomplexan hemoprotozoa.</title>
        <authorList>
            <person name="Brayton K.A."/>
            <person name="Lau A.O.T."/>
            <person name="Herndon D.R."/>
            <person name="Hannick L."/>
            <person name="Kappmeyer L.S."/>
            <person name="Berens S.J."/>
            <person name="Bidwell S.L."/>
            <person name="Brown W.C."/>
            <person name="Crabtree J."/>
            <person name="Fadrosh D."/>
            <person name="Feldblum T."/>
            <person name="Forberger H.A."/>
            <person name="Haas B.J."/>
            <person name="Howell J.M."/>
            <person name="Khouri H."/>
            <person name="Koo H."/>
            <person name="Mann D.J."/>
            <person name="Norimine J."/>
            <person name="Paulsen I.T."/>
            <person name="Radune D."/>
            <person name="Ren Q."/>
            <person name="Smith R.K. Jr."/>
            <person name="Suarez C.E."/>
            <person name="White O."/>
            <person name="Wortman J.R."/>
            <person name="Knowles D.P. Jr."/>
            <person name="McElwain T.F."/>
            <person name="Nene V.M."/>
        </authorList>
    </citation>
    <scope>NUCLEOTIDE SEQUENCE [LARGE SCALE GENOMIC DNA]</scope>
    <source>
        <strain evidence="4">T2Bo</strain>
    </source>
</reference>
<dbReference type="PROSITE" id="PS50114">
    <property type="entry name" value="GATA_ZN_FINGER_2"/>
    <property type="match status" value="1"/>
</dbReference>
<dbReference type="SMART" id="SM00401">
    <property type="entry name" value="ZnF_GATA"/>
    <property type="match status" value="1"/>
</dbReference>
<dbReference type="AlphaFoldDB" id="A7AP11"/>
<dbReference type="InterPro" id="IPR000679">
    <property type="entry name" value="Znf_GATA"/>
</dbReference>
<keyword evidence="5" id="KW-1185">Reference proteome</keyword>
<dbReference type="SUPFAM" id="SSF57716">
    <property type="entry name" value="Glucocorticoid receptor-like (DNA-binding domain)"/>
    <property type="match status" value="1"/>
</dbReference>
<organism evidence="4 5">
    <name type="scientific">Babesia bovis</name>
    <dbReference type="NCBI Taxonomy" id="5865"/>
    <lineage>
        <taxon>Eukaryota</taxon>
        <taxon>Sar</taxon>
        <taxon>Alveolata</taxon>
        <taxon>Apicomplexa</taxon>
        <taxon>Aconoidasida</taxon>
        <taxon>Piroplasmida</taxon>
        <taxon>Babesiidae</taxon>
        <taxon>Babesia</taxon>
    </lineage>
</organism>
<proteinExistence type="predicted"/>
<keyword evidence="1" id="KW-0863">Zinc-finger</keyword>
<protein>
    <recommendedName>
        <fullName evidence="3">GATA-type domain-containing protein</fullName>
    </recommendedName>
</protein>
<accession>A7AP11</accession>
<name>A7AP11_BABBO</name>
<dbReference type="Proteomes" id="UP000002173">
    <property type="component" value="Unassembled WGS sequence"/>
</dbReference>
<dbReference type="RefSeq" id="XP_001611863.1">
    <property type="nucleotide sequence ID" value="XM_001611813.1"/>
</dbReference>
<dbReference type="GO" id="GO:0043565">
    <property type="term" value="F:sequence-specific DNA binding"/>
    <property type="evidence" value="ECO:0007669"/>
    <property type="project" value="InterPro"/>
</dbReference>
<dbReference type="VEuPathDB" id="PiroplasmaDB:BBOV_III007340"/>
<evidence type="ECO:0000313" key="4">
    <source>
        <dbReference type="EMBL" id="EDO08295.1"/>
    </source>
</evidence>